<accession>A0A6A7RWF0</accession>
<feature type="domain" description="DUF7507" evidence="6">
    <location>
        <begin position="490"/>
        <end position="594"/>
    </location>
</feature>
<evidence type="ECO:0000256" key="1">
    <source>
        <dbReference type="ARBA" id="ARBA00004613"/>
    </source>
</evidence>
<dbReference type="Gene3D" id="2.60.40.10">
    <property type="entry name" value="Immunoglobulins"/>
    <property type="match status" value="2"/>
</dbReference>
<evidence type="ECO:0000256" key="4">
    <source>
        <dbReference type="SAM" id="MobiDB-lite"/>
    </source>
</evidence>
<dbReference type="Pfam" id="PF24346">
    <property type="entry name" value="DUF7507"/>
    <property type="match status" value="1"/>
</dbReference>
<evidence type="ECO:0008006" key="9">
    <source>
        <dbReference type="Google" id="ProtNLM"/>
    </source>
</evidence>
<evidence type="ECO:0000259" key="5">
    <source>
        <dbReference type="Pfam" id="PF17210"/>
    </source>
</evidence>
<dbReference type="AlphaFoldDB" id="A0A6A7RWF0"/>
<dbReference type="InterPro" id="IPR055354">
    <property type="entry name" value="DUF7507"/>
</dbReference>
<feature type="region of interest" description="Disordered" evidence="4">
    <location>
        <begin position="573"/>
        <end position="600"/>
    </location>
</feature>
<dbReference type="InterPro" id="IPR051417">
    <property type="entry name" value="SDr/BOS_complex"/>
</dbReference>
<evidence type="ECO:0000256" key="3">
    <source>
        <dbReference type="ARBA" id="ARBA00022729"/>
    </source>
</evidence>
<dbReference type="PANTHER" id="PTHR23303:SF15">
    <property type="entry name" value="COLOSSIN-A"/>
    <property type="match status" value="1"/>
</dbReference>
<dbReference type="PANTHER" id="PTHR23303">
    <property type="entry name" value="CARBOXYPEPTIDASE REGULATORY REGION-CONTAINING"/>
    <property type="match status" value="1"/>
</dbReference>
<dbReference type="SUPFAM" id="SSF117074">
    <property type="entry name" value="Hypothetical protein PA1324"/>
    <property type="match status" value="2"/>
</dbReference>
<keyword evidence="3" id="KW-0732">Signal</keyword>
<gene>
    <name evidence="7" type="ORF">CRU78_15700</name>
</gene>
<proteinExistence type="predicted"/>
<comment type="caution">
    <text evidence="7">The sequence shown here is derived from an EMBL/GenBank/DDBJ whole genome shotgun (WGS) entry which is preliminary data.</text>
</comment>
<dbReference type="NCBIfam" id="TIGR01451">
    <property type="entry name" value="B_ant_repeat"/>
    <property type="match status" value="2"/>
</dbReference>
<dbReference type="GO" id="GO:0005576">
    <property type="term" value="C:extracellular region"/>
    <property type="evidence" value="ECO:0007669"/>
    <property type="project" value="UniProtKB-SubCell"/>
</dbReference>
<protein>
    <recommendedName>
        <fullName evidence="9">DUF11 domain-containing protein</fullName>
    </recommendedName>
</protein>
<keyword evidence="2" id="KW-0964">Secreted</keyword>
<name>A0A6A7RWF0_9PROT</name>
<evidence type="ECO:0000313" key="8">
    <source>
        <dbReference type="Proteomes" id="UP000342300"/>
    </source>
</evidence>
<evidence type="ECO:0000259" key="6">
    <source>
        <dbReference type="Pfam" id="PF24346"/>
    </source>
</evidence>
<dbReference type="Proteomes" id="UP000342300">
    <property type="component" value="Unassembled WGS sequence"/>
</dbReference>
<dbReference type="Pfam" id="PF17210">
    <property type="entry name" value="SdrD_B"/>
    <property type="match status" value="2"/>
</dbReference>
<evidence type="ECO:0000313" key="7">
    <source>
        <dbReference type="EMBL" id="MQM31874.1"/>
    </source>
</evidence>
<dbReference type="InterPro" id="IPR008966">
    <property type="entry name" value="Adhesion_dom_sf"/>
</dbReference>
<feature type="domain" description="SD-repeat containing protein B" evidence="5">
    <location>
        <begin position="610"/>
        <end position="719"/>
    </location>
</feature>
<sequence length="1096" mass="113269">MGSGAITSSSINVPGSANAGGYNFVELPANSGAHFHTTGANFYAFSTTDADGAANDNQAWDWGYTLVPQSSLSTQVLIGLGLGRDPGSPTNPNENGNPVWITPVGNGETPVIIYIDYNGDNDGLNTDPNGNKYDITITLKELQQGKVYDPDGNQTGMLLYTLSTSVGPDGIANTADDVKFAQTIKLAAAWGQDPATASAGAPGLDVGTGVPPTPEFDAGKNGTLSLDNDGNGVISAGDELLYTIVINNISRAPVSDILLKDNLPADTTYVPNSTFFTNSVGVTTQIFDDGSGTAFPLDGSGVIINPLSALPVGGTYNVTFKVLIDSFADLDPGRKEILNTGTATSGGVTVPFTDTTPLSFVSIQKEISADGINWFDEDDPDGLLILVGNTVYYRVVVTNSGGLLATVDLKDTIVTGGGPVLDFTFGPGNDQTTTVAAGTSVITNVVTTTALVGQHEDRVFVVDATVTDGIITLPINVQPDDANYFGTQYALTIVKAATVPGDADGIIDSAADDILYTVTVSNTGNQTLTNVVVTDPLAITGANPTGEIGTIAAFAPGASQSFNFTYDVTQADIDDNGGGDGDIDNTSTATSDQAGPVSDSAEVPLVQTGSIGDRVWEDLNYNGIQDPGEPGLANFVVSLLDAIGNPTGLSMNTDANGNYLFSNLSAGDYRIQVLAQPGYYYTKPNVGPDALDSDVDSSGVTSIINLSPGESELDWDAGLYRKATLGDKVWLDRDKDGIQDANEAGVGHVAVTLLDAGGGVLATTTTDVFGNYLFSNLDPGTYGLEFNKAAATTGAISVAKYPWTQQNAGGNPNLDSDVKADPGNPNLAFTTAPIVLTSGENDLSQDAGITPIVIDLNGDGIHTISRADSQGVFDLLGTGVGIKSGWLSGDDGFLVIDGNANGRIDDVSEMFGGSQKGDGFAKLASFDSNGDGVVDASDADFASLKVWQDANGNHQTDAGELISLADAGVVSLSLDFTELPFRDAQDNLHLERSSATLSDGAVVDMTDVYLNVSAFDAAAAGVSLPSLGELMSSGNSLDGLWSNPELDWVSQEDQPLETTSADAFGGTPMDYSVDASAAAGLNTLEVQPQFACCDLF</sequence>
<dbReference type="InterPro" id="IPR033764">
    <property type="entry name" value="Sdr_B"/>
</dbReference>
<dbReference type="InterPro" id="IPR047589">
    <property type="entry name" value="DUF11_rpt"/>
</dbReference>
<comment type="subcellular location">
    <subcellularLocation>
        <location evidence="1">Secreted</location>
    </subcellularLocation>
</comment>
<reference evidence="7 8" key="1">
    <citation type="submission" date="2017-09" db="EMBL/GenBank/DDBJ databases">
        <title>Metagenomic Analysis Reveals Denitrifying Candidatus Accumulibacter and Flanking Population as a Source of N2O.</title>
        <authorList>
            <person name="Gao H."/>
            <person name="Mao Y."/>
            <person name="Zhao X."/>
            <person name="Liu W.-T."/>
            <person name="Zhang T."/>
            <person name="Wells G."/>
        </authorList>
    </citation>
    <scope>NUCLEOTIDE SEQUENCE [LARGE SCALE GENOMIC DNA]</scope>
    <source>
        <strain evidence="7">CANDO_2_IC</strain>
    </source>
</reference>
<evidence type="ECO:0000256" key="2">
    <source>
        <dbReference type="ARBA" id="ARBA00022525"/>
    </source>
</evidence>
<feature type="compositionally biased region" description="Acidic residues" evidence="4">
    <location>
        <begin position="573"/>
        <end position="583"/>
    </location>
</feature>
<dbReference type="EMBL" id="PDHS01000397">
    <property type="protein sequence ID" value="MQM31874.1"/>
    <property type="molecule type" value="Genomic_DNA"/>
</dbReference>
<dbReference type="InterPro" id="IPR013783">
    <property type="entry name" value="Ig-like_fold"/>
</dbReference>
<feature type="domain" description="SD-repeat containing protein B" evidence="5">
    <location>
        <begin position="723"/>
        <end position="849"/>
    </location>
</feature>
<dbReference type="SUPFAM" id="SSF49401">
    <property type="entry name" value="Bacterial adhesins"/>
    <property type="match status" value="1"/>
</dbReference>
<organism evidence="7 8">
    <name type="scientific">Candidatus Accumulibacter phosphatis</name>
    <dbReference type="NCBI Taxonomy" id="327160"/>
    <lineage>
        <taxon>Bacteria</taxon>
        <taxon>Pseudomonadati</taxon>
        <taxon>Pseudomonadota</taxon>
        <taxon>Betaproteobacteria</taxon>
        <taxon>Candidatus Accumulibacter</taxon>
    </lineage>
</organism>